<feature type="domain" description="Kinesin motor" evidence="9">
    <location>
        <begin position="15"/>
        <end position="340"/>
    </location>
</feature>
<evidence type="ECO:0000256" key="7">
    <source>
        <dbReference type="PROSITE-ProRule" id="PRU00283"/>
    </source>
</evidence>
<dbReference type="InterPro" id="IPR001752">
    <property type="entry name" value="Kinesin_motor_dom"/>
</dbReference>
<dbReference type="eggNOG" id="ENOG502QR1R">
    <property type="taxonomic scope" value="Eukaryota"/>
</dbReference>
<feature type="coiled-coil region" evidence="8">
    <location>
        <begin position="355"/>
        <end position="447"/>
    </location>
</feature>
<comment type="similarity">
    <text evidence="6">Belongs to the TRAFAC class myosin-kinesin ATPase superfamily. Kinesin family. KIN-12 subfamily.</text>
</comment>
<organism evidence="10 11">
    <name type="scientific">Tetrahymena thermophila (strain SB210)</name>
    <dbReference type="NCBI Taxonomy" id="312017"/>
    <lineage>
        <taxon>Eukaryota</taxon>
        <taxon>Sar</taxon>
        <taxon>Alveolata</taxon>
        <taxon>Ciliophora</taxon>
        <taxon>Intramacronucleata</taxon>
        <taxon>Oligohymenophorea</taxon>
        <taxon>Hymenostomatida</taxon>
        <taxon>Tetrahymenina</taxon>
        <taxon>Tetrahymenidae</taxon>
        <taxon>Tetrahymena</taxon>
    </lineage>
</organism>
<dbReference type="GeneID" id="7846865"/>
<proteinExistence type="inferred from homology"/>
<dbReference type="GO" id="GO:0003777">
    <property type="term" value="F:microtubule motor activity"/>
    <property type="evidence" value="ECO:0007669"/>
    <property type="project" value="InterPro"/>
</dbReference>
<evidence type="ECO:0000313" key="10">
    <source>
        <dbReference type="EMBL" id="EAR98391.2"/>
    </source>
</evidence>
<dbReference type="GO" id="GO:0008017">
    <property type="term" value="F:microtubule binding"/>
    <property type="evidence" value="ECO:0007669"/>
    <property type="project" value="InterPro"/>
</dbReference>
<feature type="coiled-coil region" evidence="8">
    <location>
        <begin position="609"/>
        <end position="739"/>
    </location>
</feature>
<evidence type="ECO:0000259" key="9">
    <source>
        <dbReference type="PROSITE" id="PS50067"/>
    </source>
</evidence>
<dbReference type="SUPFAM" id="SSF52540">
    <property type="entry name" value="P-loop containing nucleoside triphosphate hydrolases"/>
    <property type="match status" value="1"/>
</dbReference>
<keyword evidence="11" id="KW-1185">Reference proteome</keyword>
<dbReference type="InterPro" id="IPR044986">
    <property type="entry name" value="KIF15/KIN-12"/>
</dbReference>
<keyword evidence="2 7" id="KW-0547">Nucleotide-binding</keyword>
<dbReference type="PROSITE" id="PS50067">
    <property type="entry name" value="KINESIN_MOTOR_2"/>
    <property type="match status" value="1"/>
</dbReference>
<keyword evidence="5 7" id="KW-0505">Motor protein</keyword>
<evidence type="ECO:0000313" key="11">
    <source>
        <dbReference type="Proteomes" id="UP000009168"/>
    </source>
</evidence>
<dbReference type="GO" id="GO:0005874">
    <property type="term" value="C:microtubule"/>
    <property type="evidence" value="ECO:0007669"/>
    <property type="project" value="UniProtKB-KW"/>
</dbReference>
<evidence type="ECO:0000256" key="1">
    <source>
        <dbReference type="ARBA" id="ARBA00022701"/>
    </source>
</evidence>
<feature type="coiled-coil region" evidence="8">
    <location>
        <begin position="768"/>
        <end position="969"/>
    </location>
</feature>
<keyword evidence="4 8" id="KW-0175">Coiled coil</keyword>
<evidence type="ECO:0000256" key="3">
    <source>
        <dbReference type="ARBA" id="ARBA00022840"/>
    </source>
</evidence>
<accession>I7MKG6</accession>
<evidence type="ECO:0000256" key="6">
    <source>
        <dbReference type="ARBA" id="ARBA00034488"/>
    </source>
</evidence>
<keyword evidence="3 7" id="KW-0067">ATP-binding</keyword>
<dbReference type="GO" id="GO:0007018">
    <property type="term" value="P:microtubule-based movement"/>
    <property type="evidence" value="ECO:0007669"/>
    <property type="project" value="InterPro"/>
</dbReference>
<protein>
    <submittedName>
        <fullName evidence="10">Kinesin motor catalytic domain protein</fullName>
    </submittedName>
</protein>
<dbReference type="GO" id="GO:0005524">
    <property type="term" value="F:ATP binding"/>
    <property type="evidence" value="ECO:0007669"/>
    <property type="project" value="UniProtKB-UniRule"/>
</dbReference>
<dbReference type="RefSeq" id="XP_001018636.2">
    <property type="nucleotide sequence ID" value="XM_001018636.2"/>
</dbReference>
<feature type="coiled-coil region" evidence="8">
    <location>
        <begin position="1256"/>
        <end position="1325"/>
    </location>
</feature>
<feature type="coiled-coil region" evidence="8">
    <location>
        <begin position="1137"/>
        <end position="1171"/>
    </location>
</feature>
<reference evidence="11" key="1">
    <citation type="journal article" date="2006" name="PLoS Biol.">
        <title>Macronuclear genome sequence of the ciliate Tetrahymena thermophila, a model eukaryote.</title>
        <authorList>
            <person name="Eisen J.A."/>
            <person name="Coyne R.S."/>
            <person name="Wu M."/>
            <person name="Wu D."/>
            <person name="Thiagarajan M."/>
            <person name="Wortman J.R."/>
            <person name="Badger J.H."/>
            <person name="Ren Q."/>
            <person name="Amedeo P."/>
            <person name="Jones K.M."/>
            <person name="Tallon L.J."/>
            <person name="Delcher A.L."/>
            <person name="Salzberg S.L."/>
            <person name="Silva J.C."/>
            <person name="Haas B.J."/>
            <person name="Majoros W.H."/>
            <person name="Farzad M."/>
            <person name="Carlton J.M."/>
            <person name="Smith R.K. Jr."/>
            <person name="Garg J."/>
            <person name="Pearlman R.E."/>
            <person name="Karrer K.M."/>
            <person name="Sun L."/>
            <person name="Manning G."/>
            <person name="Elde N.C."/>
            <person name="Turkewitz A.P."/>
            <person name="Asai D.J."/>
            <person name="Wilkes D.E."/>
            <person name="Wang Y."/>
            <person name="Cai H."/>
            <person name="Collins K."/>
            <person name="Stewart B.A."/>
            <person name="Lee S.R."/>
            <person name="Wilamowska K."/>
            <person name="Weinberg Z."/>
            <person name="Ruzzo W.L."/>
            <person name="Wloga D."/>
            <person name="Gaertig J."/>
            <person name="Frankel J."/>
            <person name="Tsao C.-C."/>
            <person name="Gorovsky M.A."/>
            <person name="Keeling P.J."/>
            <person name="Waller R.F."/>
            <person name="Patron N.J."/>
            <person name="Cherry J.M."/>
            <person name="Stover N.A."/>
            <person name="Krieger C.J."/>
            <person name="del Toro C."/>
            <person name="Ryder H.F."/>
            <person name="Williamson S.C."/>
            <person name="Barbeau R.A."/>
            <person name="Hamilton E.P."/>
            <person name="Orias E."/>
        </authorList>
    </citation>
    <scope>NUCLEOTIDE SEQUENCE [LARGE SCALE GENOMIC DNA]</scope>
    <source>
        <strain evidence="11">SB210</strain>
    </source>
</reference>
<dbReference type="Pfam" id="PF00225">
    <property type="entry name" value="Kinesin"/>
    <property type="match status" value="1"/>
</dbReference>
<evidence type="ECO:0000256" key="5">
    <source>
        <dbReference type="ARBA" id="ARBA00023175"/>
    </source>
</evidence>
<dbReference type="CDD" id="cd00106">
    <property type="entry name" value="KISc"/>
    <property type="match status" value="1"/>
</dbReference>
<dbReference type="PROSITE" id="PS00411">
    <property type="entry name" value="KINESIN_MOTOR_1"/>
    <property type="match status" value="1"/>
</dbReference>
<dbReference type="STRING" id="312017.I7MKG6"/>
<feature type="binding site" evidence="7">
    <location>
        <begin position="98"/>
        <end position="105"/>
    </location>
    <ligand>
        <name>ATP</name>
        <dbReference type="ChEBI" id="CHEBI:30616"/>
    </ligand>
</feature>
<dbReference type="PANTHER" id="PTHR37739:SF8">
    <property type="entry name" value="KINESIN-LIKE PROTEIN KIN-12D"/>
    <property type="match status" value="1"/>
</dbReference>
<dbReference type="PRINTS" id="PR00380">
    <property type="entry name" value="KINESINHEAVY"/>
</dbReference>
<evidence type="ECO:0000256" key="2">
    <source>
        <dbReference type="ARBA" id="ARBA00022741"/>
    </source>
</evidence>
<dbReference type="InParanoid" id="I7MKG6"/>
<feature type="coiled-coil region" evidence="8">
    <location>
        <begin position="1015"/>
        <end position="1091"/>
    </location>
</feature>
<dbReference type="KEGG" id="tet:TTHERM_00289190"/>
<dbReference type="FunFam" id="3.40.850.10:FF:000082">
    <property type="entry name" value="OSM3-like kinesin"/>
    <property type="match status" value="1"/>
</dbReference>
<name>I7MKG6_TETTS</name>
<keyword evidence="1" id="KW-0493">Microtubule</keyword>
<dbReference type="EMBL" id="GG662651">
    <property type="protein sequence ID" value="EAR98391.2"/>
    <property type="molecule type" value="Genomic_DNA"/>
</dbReference>
<dbReference type="SMART" id="SM00129">
    <property type="entry name" value="KISc"/>
    <property type="match status" value="1"/>
</dbReference>
<dbReference type="InterPro" id="IPR019821">
    <property type="entry name" value="Kinesin_motor_CS"/>
</dbReference>
<dbReference type="PANTHER" id="PTHR37739">
    <property type="entry name" value="KINESIN-LIKE PROTEIN KIN-12D"/>
    <property type="match status" value="1"/>
</dbReference>
<dbReference type="Gene3D" id="3.40.850.10">
    <property type="entry name" value="Kinesin motor domain"/>
    <property type="match status" value="1"/>
</dbReference>
<dbReference type="OrthoDB" id="313346at2759"/>
<sequence length="1351" mass="158970">MDITSSTSLNIQEDNIQVAVRIRPLNERERKQNARSILSIDQENPNKIWIESKPESKSYIFDCIINSDVQQDEIFEKIGKPQADFCLKGYNSSIFAYGQTGAGKTYTMLGKQGDHRGLQPRVFEYIFNELQKFENSRVKCSYLEIYNEQIMDLLSPSGSTLLVREDQKKGVYIEGLSEEKVTSAQQAIELLNTGARNRHVSATQMNIESSRSHSLFSLTIETKDKDNDGLEKIRCSKFHFVDLAGSERQNLTGAAGQTLKEASNINKSLTVLGCVINSLVEQNQGKQRHIPYRDSRLTFILKDSLGGNSKTFIIAAISDASISFQETLSTLKFAQRAKMIKNKAQLNEENNITDVKVLRLEIKQLKERLEQMREQELNFEKQLKSQMNEKESQDDETIIELKERLRKLNEDCLNNEKEFQKAIHILRQQQENEASKYENIIREMKDQISKQFTSDAQQQIIIHSQQVKLKMLLEKTFPNNYEQGKYDMQFLKDTENLLNDFEEETQFEKSTSGYTSPYDNAQTEQIIIEEQEYSQKDYQTPSSQKDCQSINQQKDQFFLICLNNLMGKIDQSIKSRKEFAEVLQKMGLEYEWNTPEKMRACEQSIDSLRQEYTSQIFNMQQQVQVLRDEKNLYQQEIDKLKTYIGSMEEEIDMKNRELNKMDEKYRELSQQMRQENKQRQSAQMIELVEKIIFLEEEKDKLIRESERQKQSIDMQKQENNSLYNQFQQVQQQFEVLQRKECISCEEIKVLKGQIKEHELRELSHQFKLSNMNNELQDFIEQNTQMLEEAQKWQCIEQTNDQLTKKLEDLQSENTKLADQVEILTESNQFIQNQLEEKSKQHTELERDLQEKENKMQELYKKNKNLQERYDQLQNSYDNIQIDSEENNEILEQNKSLFRRCDNYVVQIEKLTKERDQLQIQVTRKQEQASRFQLKISELQVSQKHLSGALRDAQEKLSQAQNRIQNIKVKAKYIKESEKWVAEAESKLLSKDIEIHYLNSIFQEKVQKCNNICLKINNILDENENLKDIINQLHNEIAKLNNDNFILQETNNRLCEANQNICREKVNILSKLSKYETENLDLSQKFKGLEQTFNNLMISYTALKGENSNLQMASIILNQQRQITAKLETELQIKNDKISDLQAYLDKYTNQIRSLEQDLASTKKELEQFKKQPQASSPQLKEHQVRIDELIAMIGSFEYHCGLASELLDKLEFEKQEQCVLIETFKTQIRAMSASIQLQQSNSFQSYGRKEIHYIEGKKYSKKAKKYKRKYQEALEKNDKLIMQYESQIIKLRINQDEFIQIQKQLEEKETISKKLQEINNELNSKLVMANKIVQQVQQTEYIQFQQVHTNI</sequence>
<dbReference type="Proteomes" id="UP000009168">
    <property type="component" value="Unassembled WGS sequence"/>
</dbReference>
<dbReference type="InterPro" id="IPR027417">
    <property type="entry name" value="P-loop_NTPase"/>
</dbReference>
<evidence type="ECO:0000256" key="4">
    <source>
        <dbReference type="ARBA" id="ARBA00023054"/>
    </source>
</evidence>
<gene>
    <name evidence="10" type="ORF">TTHERM_00289190</name>
</gene>
<evidence type="ECO:0000256" key="8">
    <source>
        <dbReference type="SAM" id="Coils"/>
    </source>
</evidence>
<dbReference type="InterPro" id="IPR036961">
    <property type="entry name" value="Kinesin_motor_dom_sf"/>
</dbReference>